<evidence type="ECO:0000313" key="2">
    <source>
        <dbReference type="EMBL" id="CAF3990056.1"/>
    </source>
</evidence>
<organism evidence="1 3">
    <name type="scientific">Didymodactylos carnosus</name>
    <dbReference type="NCBI Taxonomy" id="1234261"/>
    <lineage>
        <taxon>Eukaryota</taxon>
        <taxon>Metazoa</taxon>
        <taxon>Spiralia</taxon>
        <taxon>Gnathifera</taxon>
        <taxon>Rotifera</taxon>
        <taxon>Eurotatoria</taxon>
        <taxon>Bdelloidea</taxon>
        <taxon>Philodinida</taxon>
        <taxon>Philodinidae</taxon>
        <taxon>Didymodactylos</taxon>
    </lineage>
</organism>
<dbReference type="OrthoDB" id="10052546at2759"/>
<dbReference type="Proteomes" id="UP000681722">
    <property type="component" value="Unassembled WGS sequence"/>
</dbReference>
<dbReference type="EMBL" id="CAJOBC010009525">
    <property type="protein sequence ID" value="CAF3990056.1"/>
    <property type="molecule type" value="Genomic_DNA"/>
</dbReference>
<reference evidence="1" key="1">
    <citation type="submission" date="2021-02" db="EMBL/GenBank/DDBJ databases">
        <authorList>
            <person name="Nowell W R."/>
        </authorList>
    </citation>
    <scope>NUCLEOTIDE SEQUENCE</scope>
</reference>
<gene>
    <name evidence="1" type="ORF">GPM918_LOCUS24985</name>
    <name evidence="2" type="ORF">SRO942_LOCUS24991</name>
</gene>
<keyword evidence="3" id="KW-1185">Reference proteome</keyword>
<proteinExistence type="predicted"/>
<name>A0A814YBT6_9BILA</name>
<accession>A0A814YBT6</accession>
<dbReference type="Proteomes" id="UP000663829">
    <property type="component" value="Unassembled WGS sequence"/>
</dbReference>
<evidence type="ECO:0000313" key="3">
    <source>
        <dbReference type="Proteomes" id="UP000663829"/>
    </source>
</evidence>
<protein>
    <recommendedName>
        <fullName evidence="4">DUF4817 domain-containing protein</fullName>
    </recommendedName>
</protein>
<sequence length="113" mass="12746">MYATRTTDEKVAIVRLFSKFGRAIDVQREWPNYFDTTPPHLTTISSINRKFDEDGTLESLPHSGRSSSVLSEEKLDEIEEMVTGNPQLSIRQGAAQAGISKNSYQVGMQRLRL</sequence>
<dbReference type="EMBL" id="CAJNOQ010009520">
    <property type="protein sequence ID" value="CAF1227103.1"/>
    <property type="molecule type" value="Genomic_DNA"/>
</dbReference>
<evidence type="ECO:0000313" key="1">
    <source>
        <dbReference type="EMBL" id="CAF1227103.1"/>
    </source>
</evidence>
<dbReference type="AlphaFoldDB" id="A0A814YBT6"/>
<evidence type="ECO:0008006" key="4">
    <source>
        <dbReference type="Google" id="ProtNLM"/>
    </source>
</evidence>
<comment type="caution">
    <text evidence="1">The sequence shown here is derived from an EMBL/GenBank/DDBJ whole genome shotgun (WGS) entry which is preliminary data.</text>
</comment>